<dbReference type="PANTHER" id="PTHR31845:SF19">
    <property type="entry name" value="TRANSCRIPTION FACTOR DOMAIN-CONTAINING PROTEIN"/>
    <property type="match status" value="1"/>
</dbReference>
<dbReference type="Pfam" id="PF00172">
    <property type="entry name" value="Zn_clus"/>
    <property type="match status" value="1"/>
</dbReference>
<evidence type="ECO:0000259" key="9">
    <source>
        <dbReference type="PROSITE" id="PS50048"/>
    </source>
</evidence>
<dbReference type="GO" id="GO:0005634">
    <property type="term" value="C:nucleus"/>
    <property type="evidence" value="ECO:0007669"/>
    <property type="project" value="UniProtKB-SubCell"/>
</dbReference>
<feature type="coiled-coil region" evidence="7">
    <location>
        <begin position="280"/>
        <end position="307"/>
    </location>
</feature>
<comment type="subcellular location">
    <subcellularLocation>
        <location evidence="1">Nucleus</location>
    </subcellularLocation>
</comment>
<evidence type="ECO:0000313" key="11">
    <source>
        <dbReference type="Proteomes" id="UP000242287"/>
    </source>
</evidence>
<evidence type="ECO:0000256" key="7">
    <source>
        <dbReference type="SAM" id="Coils"/>
    </source>
</evidence>
<dbReference type="InterPro" id="IPR007219">
    <property type="entry name" value="XnlR_reg_dom"/>
</dbReference>
<evidence type="ECO:0000256" key="5">
    <source>
        <dbReference type="ARBA" id="ARBA00023163"/>
    </source>
</evidence>
<feature type="compositionally biased region" description="Low complexity" evidence="8">
    <location>
        <begin position="43"/>
        <end position="57"/>
    </location>
</feature>
<dbReference type="SMART" id="SM00066">
    <property type="entry name" value="GAL4"/>
    <property type="match status" value="1"/>
</dbReference>
<keyword evidence="4" id="KW-0238">DNA-binding</keyword>
<feature type="compositionally biased region" description="Polar residues" evidence="8">
    <location>
        <begin position="58"/>
        <end position="83"/>
    </location>
</feature>
<dbReference type="SMART" id="SM00906">
    <property type="entry name" value="Fungal_trans"/>
    <property type="match status" value="1"/>
</dbReference>
<dbReference type="CDD" id="cd00067">
    <property type="entry name" value="GAL4"/>
    <property type="match status" value="1"/>
</dbReference>
<feature type="compositionally biased region" description="Polar residues" evidence="8">
    <location>
        <begin position="173"/>
        <end position="201"/>
    </location>
</feature>
<dbReference type="Gene3D" id="4.10.240.10">
    <property type="entry name" value="Zn(2)-C6 fungal-type DNA-binding domain"/>
    <property type="match status" value="1"/>
</dbReference>
<keyword evidence="6" id="KW-0539">Nucleus</keyword>
<keyword evidence="3" id="KW-0805">Transcription regulation</keyword>
<dbReference type="InterPro" id="IPR001138">
    <property type="entry name" value="Zn2Cys6_DnaBD"/>
</dbReference>
<dbReference type="GO" id="GO:0006351">
    <property type="term" value="P:DNA-templated transcription"/>
    <property type="evidence" value="ECO:0007669"/>
    <property type="project" value="InterPro"/>
</dbReference>
<gene>
    <name evidence="10" type="ORF">AMATHDRAFT_55450</name>
</gene>
<evidence type="ECO:0000256" key="6">
    <source>
        <dbReference type="ARBA" id="ARBA00023242"/>
    </source>
</evidence>
<dbReference type="SUPFAM" id="SSF57701">
    <property type="entry name" value="Zn2/Cys6 DNA-binding domain"/>
    <property type="match status" value="1"/>
</dbReference>
<evidence type="ECO:0000256" key="8">
    <source>
        <dbReference type="SAM" id="MobiDB-lite"/>
    </source>
</evidence>
<evidence type="ECO:0000256" key="4">
    <source>
        <dbReference type="ARBA" id="ARBA00023125"/>
    </source>
</evidence>
<dbReference type="STRING" id="703135.A0A2A9NRB0"/>
<dbReference type="InterPro" id="IPR036864">
    <property type="entry name" value="Zn2-C6_fun-type_DNA-bd_sf"/>
</dbReference>
<dbReference type="Pfam" id="PF04082">
    <property type="entry name" value="Fungal_trans"/>
    <property type="match status" value="1"/>
</dbReference>
<dbReference type="OrthoDB" id="39175at2759"/>
<feature type="region of interest" description="Disordered" evidence="8">
    <location>
        <begin position="924"/>
        <end position="967"/>
    </location>
</feature>
<dbReference type="EMBL" id="KZ301975">
    <property type="protein sequence ID" value="PFH53079.1"/>
    <property type="molecule type" value="Genomic_DNA"/>
</dbReference>
<feature type="region of interest" description="Disordered" evidence="8">
    <location>
        <begin position="171"/>
        <end position="221"/>
    </location>
</feature>
<proteinExistence type="predicted"/>
<dbReference type="GO" id="GO:0000981">
    <property type="term" value="F:DNA-binding transcription factor activity, RNA polymerase II-specific"/>
    <property type="evidence" value="ECO:0007669"/>
    <property type="project" value="InterPro"/>
</dbReference>
<feature type="domain" description="Zn(2)-C6 fungal-type" evidence="9">
    <location>
        <begin position="236"/>
        <end position="268"/>
    </location>
</feature>
<evidence type="ECO:0000256" key="3">
    <source>
        <dbReference type="ARBA" id="ARBA00023015"/>
    </source>
</evidence>
<keyword evidence="7" id="KW-0175">Coiled coil</keyword>
<evidence type="ECO:0000256" key="1">
    <source>
        <dbReference type="ARBA" id="ARBA00004123"/>
    </source>
</evidence>
<dbReference type="GO" id="GO:0000976">
    <property type="term" value="F:transcription cis-regulatory region binding"/>
    <property type="evidence" value="ECO:0007669"/>
    <property type="project" value="TreeGrafter"/>
</dbReference>
<sequence>MSSSYSTHQNWVQSQPQYTQGSLQLEQEYGYGLLPAGSSTQEYDSPYSYSPSDSQSSVGVNGSRSLPMTNANGGYMHSSTSARVSPFGANPPSNQSVPTAGSFVYTGFSSPSGNPTSNDHVYPTQYTSQNNANLTYDSSASYSIHNNSSIPLSNLTISDDNPPLVPGAYMSNPPVTGQNHTQLHSQTTSYYQPTGDISESGQKAKRQRSQMSGDLSDDQEADLPELKEGAKPKQGACSRCKTLKVKCEFRTETDPCKRCLNSGNDCVIPGRKKRRTPPKREHLLNQIREQAAQIERLMAQLETTNRNANEPSETPDLLSPIMSPTAATFSMPANGNRSMDGTPKAVADWLAKAKASLGAFGDHIDMAGASMPKNLLAGDEEDEVDEYDDGYYTVDDEEDAVSISVELPEGRSPAGSQIVRNKGSASSLNANDAGLKKPVDKGAIIPTKAAPFGLFGEMSLKKIKQRGGSVDPEEQEDKITGIASENFFRSISAPDNLSNRLSSSHAPPHILARGIISVQEAEKLFKIYFDSMNLSVSLLDPVLYTAPNTYFRSPFLFTVICAIASRFYSERPDLYQQAMHYAQLAAGTALISGRKDVDMCHAFILLSLYPVPAKRWEDQRSWLYLGLAIRTATELNLHLPVTSIPESEMAAREVLNRARVWLNCFNLDRSTGAQYGKPPTINSMDYQANHSQDWWRSSPYNMRNFDIQLCVYNHELRVTSGFISKIFNDPENPTGLNRNADFEGLAAATDDELKSLRERWFEVLEQNTDPEDYQNKFRTGLLKLAYSYGRLIVLSYGFQHAFGKNNTDENPFLMRCLCAAEDVVHAVVNDICGDPKMRHYWRHGPEAQSVFITFASAFLVKLLQPKFASYLTQEKRIEIRNKVQGVIDLLSSSDIAIDDRHGPKLYARFLKGLLAAPMARLETQSPTHSVSSLPRNHPLRKARSAGMSPGSEAASSDSFGAVRTSLSPPPNQAALSFDSFAPMGGASDPFAPGPSVSGASMGTTGVVNQGMGANAIGLSMASMADLFQPPLQIDTQIMDNLQSLSDATSWSSYNWLSHYQNLQQNFAMDLRSAGDMMMQTDGQFS</sequence>
<dbReference type="PANTHER" id="PTHR31845">
    <property type="entry name" value="FINGER DOMAIN PROTEIN, PUTATIVE-RELATED"/>
    <property type="match status" value="1"/>
</dbReference>
<keyword evidence="5" id="KW-0804">Transcription</keyword>
<name>A0A2A9NRB0_9AGAR</name>
<protein>
    <recommendedName>
        <fullName evidence="9">Zn(2)-C6 fungal-type domain-containing protein</fullName>
    </recommendedName>
</protein>
<dbReference type="InterPro" id="IPR051089">
    <property type="entry name" value="prtT"/>
</dbReference>
<keyword evidence="11" id="KW-1185">Reference proteome</keyword>
<evidence type="ECO:0000313" key="10">
    <source>
        <dbReference type="EMBL" id="PFH53079.1"/>
    </source>
</evidence>
<keyword evidence="2" id="KW-0479">Metal-binding</keyword>
<dbReference type="GO" id="GO:0008270">
    <property type="term" value="F:zinc ion binding"/>
    <property type="evidence" value="ECO:0007669"/>
    <property type="project" value="InterPro"/>
</dbReference>
<dbReference type="PROSITE" id="PS00463">
    <property type="entry name" value="ZN2_CY6_FUNGAL_1"/>
    <property type="match status" value="1"/>
</dbReference>
<accession>A0A2A9NRB0</accession>
<dbReference type="AlphaFoldDB" id="A0A2A9NRB0"/>
<dbReference type="CDD" id="cd12148">
    <property type="entry name" value="fungal_TF_MHR"/>
    <property type="match status" value="1"/>
</dbReference>
<feature type="region of interest" description="Disordered" evidence="8">
    <location>
        <begin position="33"/>
        <end position="95"/>
    </location>
</feature>
<organism evidence="10 11">
    <name type="scientific">Amanita thiersii Skay4041</name>
    <dbReference type="NCBI Taxonomy" id="703135"/>
    <lineage>
        <taxon>Eukaryota</taxon>
        <taxon>Fungi</taxon>
        <taxon>Dikarya</taxon>
        <taxon>Basidiomycota</taxon>
        <taxon>Agaricomycotina</taxon>
        <taxon>Agaricomycetes</taxon>
        <taxon>Agaricomycetidae</taxon>
        <taxon>Agaricales</taxon>
        <taxon>Pluteineae</taxon>
        <taxon>Amanitaceae</taxon>
        <taxon>Amanita</taxon>
    </lineage>
</organism>
<evidence type="ECO:0000256" key="2">
    <source>
        <dbReference type="ARBA" id="ARBA00022723"/>
    </source>
</evidence>
<reference evidence="10 11" key="1">
    <citation type="submission" date="2014-02" db="EMBL/GenBank/DDBJ databases">
        <title>Transposable element dynamics among asymbiotic and ectomycorrhizal Amanita fungi.</title>
        <authorList>
            <consortium name="DOE Joint Genome Institute"/>
            <person name="Hess J."/>
            <person name="Skrede I."/>
            <person name="Wolfe B."/>
            <person name="LaButti K."/>
            <person name="Ohm R.A."/>
            <person name="Grigoriev I.V."/>
            <person name="Pringle A."/>
        </authorList>
    </citation>
    <scope>NUCLEOTIDE SEQUENCE [LARGE SCALE GENOMIC DNA]</scope>
    <source>
        <strain evidence="10 11">SKay4041</strain>
    </source>
</reference>
<dbReference type="Proteomes" id="UP000242287">
    <property type="component" value="Unassembled WGS sequence"/>
</dbReference>
<feature type="compositionally biased region" description="Polar residues" evidence="8">
    <location>
        <begin position="924"/>
        <end position="934"/>
    </location>
</feature>
<dbReference type="PROSITE" id="PS50048">
    <property type="entry name" value="ZN2_CY6_FUNGAL_2"/>
    <property type="match status" value="1"/>
</dbReference>